<accession>A0A0M2K001</accession>
<dbReference type="Proteomes" id="UP000034150">
    <property type="component" value="Unassembled WGS sequence"/>
</dbReference>
<name>A0A0M2K001_9MYCO</name>
<evidence type="ECO:0000313" key="1">
    <source>
        <dbReference type="EMBL" id="KKF00438.1"/>
    </source>
</evidence>
<evidence type="ECO:0000313" key="2">
    <source>
        <dbReference type="Proteomes" id="UP000034150"/>
    </source>
</evidence>
<dbReference type="OrthoDB" id="4626227at2"/>
<sequence>MSLIEYNVPMIQDCAQQIAACKTLTAEVAAEANKLKALTETSFQGGGGDGFRENYTRAITMVDALSGKLNEAETALLTGADGMVAKDASIKAQYV</sequence>
<dbReference type="SUPFAM" id="SSF140453">
    <property type="entry name" value="EsxAB dimer-like"/>
    <property type="match status" value="1"/>
</dbReference>
<gene>
    <name evidence="1" type="ORF">WN67_18790</name>
</gene>
<keyword evidence="2" id="KW-1185">Reference proteome</keyword>
<protein>
    <submittedName>
        <fullName evidence="1">Uncharacterized protein</fullName>
    </submittedName>
</protein>
<comment type="caution">
    <text evidence="1">The sequence shown here is derived from an EMBL/GenBank/DDBJ whole genome shotgun (WGS) entry which is preliminary data.</text>
</comment>
<proteinExistence type="predicted"/>
<dbReference type="EMBL" id="LAUZ02000069">
    <property type="protein sequence ID" value="KKF00438.1"/>
    <property type="molecule type" value="Genomic_DNA"/>
</dbReference>
<dbReference type="RefSeq" id="WP_046364546.1">
    <property type="nucleotide sequence ID" value="NZ_LAUZ02000069.1"/>
</dbReference>
<dbReference type="PATRIC" id="fig|1807.13.peg.4657"/>
<reference evidence="1 2" key="1">
    <citation type="journal article" date="2015" name="Genome Announc.">
        <title>Draft Genome Sequence of Mycobacterium obuense Strain UC1, Isolated from Patient Sputum.</title>
        <authorList>
            <person name="Greninger A.L."/>
            <person name="Cunningham G."/>
            <person name="Hsu E.D."/>
            <person name="Yu J.M."/>
            <person name="Chiu C.Y."/>
            <person name="Miller S."/>
        </authorList>
    </citation>
    <scope>NUCLEOTIDE SEQUENCE [LARGE SCALE GENOMIC DNA]</scope>
    <source>
        <strain evidence="1 2">UC1</strain>
    </source>
</reference>
<dbReference type="InterPro" id="IPR036689">
    <property type="entry name" value="ESAT-6-like_sf"/>
</dbReference>
<organism evidence="1 2">
    <name type="scientific">Mycolicibacterium obuense</name>
    <dbReference type="NCBI Taxonomy" id="1807"/>
    <lineage>
        <taxon>Bacteria</taxon>
        <taxon>Bacillati</taxon>
        <taxon>Actinomycetota</taxon>
        <taxon>Actinomycetes</taxon>
        <taxon>Mycobacteriales</taxon>
        <taxon>Mycobacteriaceae</taxon>
        <taxon>Mycolicibacterium</taxon>
    </lineage>
</organism>
<dbReference type="AlphaFoldDB" id="A0A0M2K001"/>